<evidence type="ECO:0000313" key="1">
    <source>
        <dbReference type="EMBL" id="CCX29956.1"/>
    </source>
</evidence>
<reference evidence="1 2" key="1">
    <citation type="journal article" date="2013" name="PLoS Genet.">
        <title>The genome and development-dependent transcriptomes of Pyronema confluens: a window into fungal evolution.</title>
        <authorList>
            <person name="Traeger S."/>
            <person name="Altegoer F."/>
            <person name="Freitag M."/>
            <person name="Gabaldon T."/>
            <person name="Kempken F."/>
            <person name="Kumar A."/>
            <person name="Marcet-Houben M."/>
            <person name="Poggeler S."/>
            <person name="Stajich J.E."/>
            <person name="Nowrousian M."/>
        </authorList>
    </citation>
    <scope>NUCLEOTIDE SEQUENCE [LARGE SCALE GENOMIC DNA]</scope>
    <source>
        <strain evidence="2">CBS 100304</strain>
        <tissue evidence="1">Vegetative mycelium</tissue>
    </source>
</reference>
<evidence type="ECO:0000313" key="2">
    <source>
        <dbReference type="Proteomes" id="UP000018144"/>
    </source>
</evidence>
<accession>U4LRN7</accession>
<gene>
    <name evidence="1" type="ORF">PCON_07753</name>
</gene>
<organism evidence="1 2">
    <name type="scientific">Pyronema omphalodes (strain CBS 100304)</name>
    <name type="common">Pyronema confluens</name>
    <dbReference type="NCBI Taxonomy" id="1076935"/>
    <lineage>
        <taxon>Eukaryota</taxon>
        <taxon>Fungi</taxon>
        <taxon>Dikarya</taxon>
        <taxon>Ascomycota</taxon>
        <taxon>Pezizomycotina</taxon>
        <taxon>Pezizomycetes</taxon>
        <taxon>Pezizales</taxon>
        <taxon>Pyronemataceae</taxon>
        <taxon>Pyronema</taxon>
    </lineage>
</organism>
<proteinExistence type="predicted"/>
<dbReference type="AlphaFoldDB" id="U4LRN7"/>
<keyword evidence="2" id="KW-1185">Reference proteome</keyword>
<protein>
    <submittedName>
        <fullName evidence="1">Uncharacterized protein</fullName>
    </submittedName>
</protein>
<sequence length="51" mass="5422">MCVYSKTPKMLACNPLSQGPSQGVRVGCNGTPGWLLGFNTEAEFRYGGKLG</sequence>
<dbReference type="EMBL" id="HF935393">
    <property type="protein sequence ID" value="CCX29956.1"/>
    <property type="molecule type" value="Genomic_DNA"/>
</dbReference>
<name>U4LRN7_PYROM</name>
<dbReference type="Proteomes" id="UP000018144">
    <property type="component" value="Unassembled WGS sequence"/>
</dbReference>